<proteinExistence type="predicted"/>
<evidence type="ECO:0000256" key="4">
    <source>
        <dbReference type="ARBA" id="ARBA00023040"/>
    </source>
</evidence>
<feature type="transmembrane region" description="Helical" evidence="8">
    <location>
        <begin position="239"/>
        <end position="267"/>
    </location>
</feature>
<keyword evidence="3 8" id="KW-1133">Transmembrane helix</keyword>
<keyword evidence="11" id="KW-1185">Reference proteome</keyword>
<dbReference type="SMART" id="SM01381">
    <property type="entry name" value="7TM_GPCR_Srsx"/>
    <property type="match status" value="1"/>
</dbReference>
<dbReference type="PANTHER" id="PTHR24243:SF208">
    <property type="entry name" value="PYROKININ-1 RECEPTOR"/>
    <property type="match status" value="1"/>
</dbReference>
<dbReference type="GO" id="GO:0005886">
    <property type="term" value="C:plasma membrane"/>
    <property type="evidence" value="ECO:0007669"/>
    <property type="project" value="TreeGrafter"/>
</dbReference>
<evidence type="ECO:0000313" key="10">
    <source>
        <dbReference type="EMBL" id="RUS68752.1"/>
    </source>
</evidence>
<evidence type="ECO:0000313" key="11">
    <source>
        <dbReference type="Proteomes" id="UP000271974"/>
    </source>
</evidence>
<sequence>MDITKMMSETPPVIAIFTSLSFHLTNITTNNSTETKFTITPILSDQSLSLNLTNNTITNNITETEFTITPIVSNQMTKIIVYIKAFYLNILAGALGIFANTANISVYLKMGLQETTNINFFALSVFDLLISLGAVVIQVTYYSPVYMMRLPSGASVRELGMGACLLVYPCLGCTAWITAFLSVERCLCISLPLKVKDIVTPRRMIILILVMVFYQSVFIVLLFVYPGPPYDILSKRRSLYFIFSLSVPSLICFFVVSVSTVILVVCLKQNLEWRNAATATKQSAQSGQSGQSCQNSGVSKERKAARSVVAICTIFIVCFAPNVALFLMSVVYPKFTTYDPYLGNLKRILLAISGVMQVMNSSVNILVYYRMSSRYREVFNSLFCRRWGEKG</sequence>
<organism evidence="10 11">
    <name type="scientific">Elysia chlorotica</name>
    <name type="common">Eastern emerald elysia</name>
    <name type="synonym">Sea slug</name>
    <dbReference type="NCBI Taxonomy" id="188477"/>
    <lineage>
        <taxon>Eukaryota</taxon>
        <taxon>Metazoa</taxon>
        <taxon>Spiralia</taxon>
        <taxon>Lophotrochozoa</taxon>
        <taxon>Mollusca</taxon>
        <taxon>Gastropoda</taxon>
        <taxon>Heterobranchia</taxon>
        <taxon>Euthyneura</taxon>
        <taxon>Panpulmonata</taxon>
        <taxon>Sacoglossa</taxon>
        <taxon>Placobranchoidea</taxon>
        <taxon>Plakobranchidae</taxon>
        <taxon>Elysia</taxon>
    </lineage>
</organism>
<dbReference type="PRINTS" id="PR00237">
    <property type="entry name" value="GPCRRHODOPSN"/>
</dbReference>
<feature type="transmembrane region" description="Helical" evidence="8">
    <location>
        <begin position="120"/>
        <end position="139"/>
    </location>
</feature>
<dbReference type="OrthoDB" id="6145512at2759"/>
<evidence type="ECO:0000256" key="3">
    <source>
        <dbReference type="ARBA" id="ARBA00022989"/>
    </source>
</evidence>
<dbReference type="AlphaFoldDB" id="A0A3S1BJJ9"/>
<dbReference type="PROSITE" id="PS50262">
    <property type="entry name" value="G_PROTEIN_RECEP_F1_2"/>
    <property type="match status" value="1"/>
</dbReference>
<keyword evidence="7" id="KW-0807">Transducer</keyword>
<evidence type="ECO:0000256" key="6">
    <source>
        <dbReference type="ARBA" id="ARBA00023170"/>
    </source>
</evidence>
<evidence type="ECO:0000259" key="9">
    <source>
        <dbReference type="PROSITE" id="PS50262"/>
    </source>
</evidence>
<evidence type="ECO:0000256" key="7">
    <source>
        <dbReference type="ARBA" id="ARBA00023224"/>
    </source>
</evidence>
<evidence type="ECO:0000256" key="8">
    <source>
        <dbReference type="SAM" id="Phobius"/>
    </source>
</evidence>
<dbReference type="InterPro" id="IPR017452">
    <property type="entry name" value="GPCR_Rhodpsn_7TM"/>
</dbReference>
<feature type="domain" description="G-protein coupled receptors family 1 profile" evidence="9">
    <location>
        <begin position="99"/>
        <end position="368"/>
    </location>
</feature>
<evidence type="ECO:0000256" key="2">
    <source>
        <dbReference type="ARBA" id="ARBA00022692"/>
    </source>
</evidence>
<dbReference type="Gene3D" id="1.20.1070.10">
    <property type="entry name" value="Rhodopsin 7-helix transmembrane proteins"/>
    <property type="match status" value="1"/>
</dbReference>
<feature type="transmembrane region" description="Helical" evidence="8">
    <location>
        <begin position="308"/>
        <end position="328"/>
    </location>
</feature>
<keyword evidence="5 8" id="KW-0472">Membrane</keyword>
<feature type="transmembrane region" description="Helical" evidence="8">
    <location>
        <begin position="204"/>
        <end position="227"/>
    </location>
</feature>
<protein>
    <recommendedName>
        <fullName evidence="9">G-protein coupled receptors family 1 profile domain-containing protein</fullName>
    </recommendedName>
</protein>
<dbReference type="GO" id="GO:0004930">
    <property type="term" value="F:G protein-coupled receptor activity"/>
    <property type="evidence" value="ECO:0007669"/>
    <property type="project" value="UniProtKB-KW"/>
</dbReference>
<keyword evidence="6" id="KW-0675">Receptor</keyword>
<reference evidence="10 11" key="1">
    <citation type="submission" date="2019-01" db="EMBL/GenBank/DDBJ databases">
        <title>A draft genome assembly of the solar-powered sea slug Elysia chlorotica.</title>
        <authorList>
            <person name="Cai H."/>
            <person name="Li Q."/>
            <person name="Fang X."/>
            <person name="Li J."/>
            <person name="Curtis N.E."/>
            <person name="Altenburger A."/>
            <person name="Shibata T."/>
            <person name="Feng M."/>
            <person name="Maeda T."/>
            <person name="Schwartz J.A."/>
            <person name="Shigenobu S."/>
            <person name="Lundholm N."/>
            <person name="Nishiyama T."/>
            <person name="Yang H."/>
            <person name="Hasebe M."/>
            <person name="Li S."/>
            <person name="Pierce S.K."/>
            <person name="Wang J."/>
        </authorList>
    </citation>
    <scope>NUCLEOTIDE SEQUENCE [LARGE SCALE GENOMIC DNA]</scope>
    <source>
        <strain evidence="10">EC2010</strain>
        <tissue evidence="10">Whole organism of an adult</tissue>
    </source>
</reference>
<feature type="transmembrane region" description="Helical" evidence="8">
    <location>
        <begin position="86"/>
        <end position="108"/>
    </location>
</feature>
<feature type="transmembrane region" description="Helical" evidence="8">
    <location>
        <begin position="159"/>
        <end position="183"/>
    </location>
</feature>
<keyword evidence="2 8" id="KW-0812">Transmembrane</keyword>
<dbReference type="Proteomes" id="UP000271974">
    <property type="component" value="Unassembled WGS sequence"/>
</dbReference>
<evidence type="ECO:0000256" key="1">
    <source>
        <dbReference type="ARBA" id="ARBA00004141"/>
    </source>
</evidence>
<dbReference type="EMBL" id="RQTK01002038">
    <property type="protein sequence ID" value="RUS68752.1"/>
    <property type="molecule type" value="Genomic_DNA"/>
</dbReference>
<comment type="subcellular location">
    <subcellularLocation>
        <location evidence="1">Membrane</location>
        <topology evidence="1">Multi-pass membrane protein</topology>
    </subcellularLocation>
</comment>
<feature type="transmembrane region" description="Helical" evidence="8">
    <location>
        <begin position="348"/>
        <end position="369"/>
    </location>
</feature>
<dbReference type="Pfam" id="PF00001">
    <property type="entry name" value="7tm_1"/>
    <property type="match status" value="1"/>
</dbReference>
<comment type="caution">
    <text evidence="10">The sequence shown here is derived from an EMBL/GenBank/DDBJ whole genome shotgun (WGS) entry which is preliminary data.</text>
</comment>
<dbReference type="SUPFAM" id="SSF81321">
    <property type="entry name" value="Family A G protein-coupled receptor-like"/>
    <property type="match status" value="1"/>
</dbReference>
<dbReference type="InterPro" id="IPR000276">
    <property type="entry name" value="GPCR_Rhodpsn"/>
</dbReference>
<dbReference type="PANTHER" id="PTHR24243">
    <property type="entry name" value="G-PROTEIN COUPLED RECEPTOR"/>
    <property type="match status" value="1"/>
</dbReference>
<name>A0A3S1BJJ9_ELYCH</name>
<evidence type="ECO:0000256" key="5">
    <source>
        <dbReference type="ARBA" id="ARBA00023136"/>
    </source>
</evidence>
<gene>
    <name evidence="10" type="ORF">EGW08_023487</name>
</gene>
<accession>A0A3S1BJJ9</accession>
<keyword evidence="4" id="KW-0297">G-protein coupled receptor</keyword>